<accession>A0A6J7GTQ0</accession>
<dbReference type="AlphaFoldDB" id="A0A6J7GTQ0"/>
<proteinExistence type="predicted"/>
<sequence>MRSRVAPNLASVALIEEVVVAPVGGFGHLDRTLVVSDEMFHALEGVAADDLVEAGGVHAAVRVRSVDHPEVRETRHHATEVRASAVRGPGLLERHSSASHDGHRKEVVRRVKARGVDDDVHFDVIAGDGLDPGFGDPADSVGHQRDVVRFENVEDAVLAVDGEGTRGEIGVRGCHPANELWVAELALEERERRVPHELVRFAACVGIVEVRVDLTEVREEPDRHGRAEPHEVRVKGQVPIEPIHLRRVGRAVAGRGHHPLRRALEDDNVFGIEGELRDQLVAARPGADDGEALALEIEVVRPTCGVEARPREVGHPFDVRHLRTVEEAHGGDDAVRPQHALAVGAVDGHLPFARGLVPRRGPHFSVEEDVVAQLEPVRDPMEVALVLRRRAVRVGVAVVDTEKVRVGAALRVDTAPGISVFEPGTADIGVLLDDREGDAASLQLDRGVETAQPATDDDDLECLEPFLWRRRLPMKAARPRVQRQFFEVETHVLVGELKRARKPKARRKAFLVADRDLCCSRVAVGLQELGRLALKQGDVLAADNSASGEAGSVETSAGHLFVAGQLEHQPAEHQRVRVGDCIFDHLIGSHPQLFAHV</sequence>
<reference evidence="1" key="1">
    <citation type="submission" date="2020-05" db="EMBL/GenBank/DDBJ databases">
        <authorList>
            <person name="Chiriac C."/>
            <person name="Salcher M."/>
            <person name="Ghai R."/>
            <person name="Kavagutti S V."/>
        </authorList>
    </citation>
    <scope>NUCLEOTIDE SEQUENCE</scope>
</reference>
<evidence type="ECO:0000313" key="1">
    <source>
        <dbReference type="EMBL" id="CAB4908075.1"/>
    </source>
</evidence>
<gene>
    <name evidence="1" type="ORF">UFOPK3543_01292</name>
</gene>
<dbReference type="EMBL" id="CAFBMH010000040">
    <property type="protein sequence ID" value="CAB4908075.1"/>
    <property type="molecule type" value="Genomic_DNA"/>
</dbReference>
<protein>
    <submittedName>
        <fullName evidence="1">Unannotated protein</fullName>
    </submittedName>
</protein>
<organism evidence="1">
    <name type="scientific">freshwater metagenome</name>
    <dbReference type="NCBI Taxonomy" id="449393"/>
    <lineage>
        <taxon>unclassified sequences</taxon>
        <taxon>metagenomes</taxon>
        <taxon>ecological metagenomes</taxon>
    </lineage>
</organism>
<name>A0A6J7GTQ0_9ZZZZ</name>